<dbReference type="KEGG" id="bgok:Pr1d_19480"/>
<protein>
    <recommendedName>
        <fullName evidence="4">Prepilin-type N-terminal cleavage/methylation domain-containing protein</fullName>
    </recommendedName>
</protein>
<sequence length="168" mass="19042">MRHHNGFTLIEVMVSISVSSVLMVLSLGMVHRVMNLESSSRDQARVSRSMTRLGHDFRSDVQRSSAVETDHEAVLELTFADGAVVTYRVLDEHVLREQAVDDSRTRREYYNLPADADVEFTEHVSPTRWEISVTRDLKLVGIAPRPLLQTMAEVGRLLRLAGLQEVKQ</sequence>
<organism evidence="2 3">
    <name type="scientific">Bythopirellula goksoeyrii</name>
    <dbReference type="NCBI Taxonomy" id="1400387"/>
    <lineage>
        <taxon>Bacteria</taxon>
        <taxon>Pseudomonadati</taxon>
        <taxon>Planctomycetota</taxon>
        <taxon>Planctomycetia</taxon>
        <taxon>Pirellulales</taxon>
        <taxon>Lacipirellulaceae</taxon>
        <taxon>Bythopirellula</taxon>
    </lineage>
</organism>
<keyword evidence="1" id="KW-1133">Transmembrane helix</keyword>
<keyword evidence="1" id="KW-0472">Membrane</keyword>
<evidence type="ECO:0000313" key="2">
    <source>
        <dbReference type="EMBL" id="QEG34666.1"/>
    </source>
</evidence>
<keyword evidence="3" id="KW-1185">Reference proteome</keyword>
<reference evidence="2 3" key="1">
    <citation type="submission" date="2019-08" db="EMBL/GenBank/DDBJ databases">
        <title>Deep-cultivation of Planctomycetes and their phenomic and genomic characterization uncovers novel biology.</title>
        <authorList>
            <person name="Wiegand S."/>
            <person name="Jogler M."/>
            <person name="Boedeker C."/>
            <person name="Pinto D."/>
            <person name="Vollmers J."/>
            <person name="Rivas-Marin E."/>
            <person name="Kohn T."/>
            <person name="Peeters S.H."/>
            <person name="Heuer A."/>
            <person name="Rast P."/>
            <person name="Oberbeckmann S."/>
            <person name="Bunk B."/>
            <person name="Jeske O."/>
            <person name="Meyerdierks A."/>
            <person name="Storesund J.E."/>
            <person name="Kallscheuer N."/>
            <person name="Luecker S."/>
            <person name="Lage O.M."/>
            <person name="Pohl T."/>
            <person name="Merkel B.J."/>
            <person name="Hornburger P."/>
            <person name="Mueller R.-W."/>
            <person name="Bruemmer F."/>
            <person name="Labrenz M."/>
            <person name="Spormann A.M."/>
            <person name="Op den Camp H."/>
            <person name="Overmann J."/>
            <person name="Amann R."/>
            <person name="Jetten M.S.M."/>
            <person name="Mascher T."/>
            <person name="Medema M.H."/>
            <person name="Devos D.P."/>
            <person name="Kaster A.-K."/>
            <person name="Ovreas L."/>
            <person name="Rohde M."/>
            <person name="Galperin M.Y."/>
            <person name="Jogler C."/>
        </authorList>
    </citation>
    <scope>NUCLEOTIDE SEQUENCE [LARGE SCALE GENOMIC DNA]</scope>
    <source>
        <strain evidence="2 3">Pr1d</strain>
    </source>
</reference>
<dbReference type="Pfam" id="PF07963">
    <property type="entry name" value="N_methyl"/>
    <property type="match status" value="1"/>
</dbReference>
<dbReference type="InterPro" id="IPR012902">
    <property type="entry name" value="N_methyl_site"/>
</dbReference>
<dbReference type="RefSeq" id="WP_168205139.1">
    <property type="nucleotide sequence ID" value="NZ_CP042913.1"/>
</dbReference>
<gene>
    <name evidence="2" type="ORF">Pr1d_19480</name>
</gene>
<dbReference type="NCBIfam" id="TIGR02532">
    <property type="entry name" value="IV_pilin_GFxxxE"/>
    <property type="match status" value="1"/>
</dbReference>
<dbReference type="Proteomes" id="UP000323917">
    <property type="component" value="Chromosome"/>
</dbReference>
<dbReference type="EMBL" id="CP042913">
    <property type="protein sequence ID" value="QEG34666.1"/>
    <property type="molecule type" value="Genomic_DNA"/>
</dbReference>
<dbReference type="AlphaFoldDB" id="A0A5B9QCJ6"/>
<evidence type="ECO:0000256" key="1">
    <source>
        <dbReference type="SAM" id="Phobius"/>
    </source>
</evidence>
<evidence type="ECO:0008006" key="4">
    <source>
        <dbReference type="Google" id="ProtNLM"/>
    </source>
</evidence>
<name>A0A5B9QCJ6_9BACT</name>
<evidence type="ECO:0000313" key="3">
    <source>
        <dbReference type="Proteomes" id="UP000323917"/>
    </source>
</evidence>
<proteinExistence type="predicted"/>
<keyword evidence="1" id="KW-0812">Transmembrane</keyword>
<feature type="transmembrane region" description="Helical" evidence="1">
    <location>
        <begin position="6"/>
        <end position="30"/>
    </location>
</feature>
<accession>A0A5B9QCJ6</accession>